<dbReference type="SMART" id="SM00248">
    <property type="entry name" value="ANK"/>
    <property type="match status" value="4"/>
</dbReference>
<dbReference type="InterPro" id="IPR002110">
    <property type="entry name" value="Ankyrin_rpt"/>
</dbReference>
<dbReference type="Proteomes" id="UP000663829">
    <property type="component" value="Unassembled WGS sequence"/>
</dbReference>
<sequence>MSLKSTVIPEEEVIHNVLSEYGGNIGMYSLFTMEACCISDVFKLEHFISSCDLNDDTSMFDIPLPSPISESSRIFIVADNETLQNNPSATNSPVYGLQQDSYVDDYSTLFDNIPSLSTISESSRIFIVTDNEIPLGLQNNPSAANSPAYSLQQVSFPISVQEDLRAAEQIQIIAQPEKFYHPRYRTDFDKEKKRAPRYMHSEGGNISHPTIKIPSAHFDANNNLYIRVCLVTVQTNNLPHYIHPYSLEVPDASDNKIIQISEDSAIYFPISQADLNSGGIKSFTRLMLIKAKQDDLRKLKYPLRPFDNLNGNGTTTIDNNQNYISNPKLMIKEYELFKSQLVFTVVQLRSSNPPFIFYPFLNTSVYSQIMTEGNDQQEEQGAPCRVYKYAPKMGGYNGGDDILIFLTTKIDKKNLRIQFESRDGRVEVKEIDVKDRMIAFKSPAYSAKNLSVHTDVEIVLIQDQTEIQRLQYWYMPENIFYANTYCQNCQQIYANDDSVPMNSLSKRRACAMDEYVMGSTTDQVTPNLEHSVSAPATIKHEVKEEPISQSRDTQQNARMSDKFLDNLTSSFRNLLVENDATPLFKCARVLIFKREENLLEKAILNGHIMLAKQLIKVTPVDILKRKNECGETVLLVAGKLNNKDLIASLLEKHLDLVNDIDNKNNNLFHILAAVDDDKAYNTIEFVFNSLKQQESINVTSFDKENSEHLTPLQLAILHHNLNCVKLFVSNGNFNADVRDQSTGDNLIHMVVRNSDDLSTLTYLVNDLHLNGENINFKMTPYELAKSLNRTNICNFLSKKYPTYEPKSDDSGDEEETN</sequence>
<keyword evidence="2" id="KW-0040">ANK repeat</keyword>
<reference evidence="3" key="1">
    <citation type="submission" date="2021-02" db="EMBL/GenBank/DDBJ databases">
        <authorList>
            <person name="Nowell W R."/>
        </authorList>
    </citation>
    <scope>NUCLEOTIDE SEQUENCE</scope>
</reference>
<dbReference type="InterPro" id="IPR036770">
    <property type="entry name" value="Ankyrin_rpt-contain_sf"/>
</dbReference>
<keyword evidence="1" id="KW-0677">Repeat</keyword>
<dbReference type="PANTHER" id="PTHR24198:SF165">
    <property type="entry name" value="ANKYRIN REPEAT-CONTAINING PROTEIN-RELATED"/>
    <property type="match status" value="1"/>
</dbReference>
<dbReference type="PANTHER" id="PTHR24198">
    <property type="entry name" value="ANKYRIN REPEAT AND PROTEIN KINASE DOMAIN-CONTAINING PROTEIN"/>
    <property type="match status" value="1"/>
</dbReference>
<organism evidence="3 5">
    <name type="scientific">Didymodactylos carnosus</name>
    <dbReference type="NCBI Taxonomy" id="1234261"/>
    <lineage>
        <taxon>Eukaryota</taxon>
        <taxon>Metazoa</taxon>
        <taxon>Spiralia</taxon>
        <taxon>Gnathifera</taxon>
        <taxon>Rotifera</taxon>
        <taxon>Eurotatoria</taxon>
        <taxon>Bdelloidea</taxon>
        <taxon>Philodinida</taxon>
        <taxon>Philodinidae</taxon>
        <taxon>Didymodactylos</taxon>
    </lineage>
</organism>
<dbReference type="Proteomes" id="UP000681722">
    <property type="component" value="Unassembled WGS sequence"/>
</dbReference>
<dbReference type="InterPro" id="IPR013783">
    <property type="entry name" value="Ig-like_fold"/>
</dbReference>
<dbReference type="GO" id="GO:0003700">
    <property type="term" value="F:DNA-binding transcription factor activity"/>
    <property type="evidence" value="ECO:0007669"/>
    <property type="project" value="InterPro"/>
</dbReference>
<dbReference type="EMBL" id="CAJNOQ010005238">
    <property type="protein sequence ID" value="CAF1091311.1"/>
    <property type="molecule type" value="Genomic_DNA"/>
</dbReference>
<dbReference type="EMBL" id="CAJOBC010005238">
    <property type="protein sequence ID" value="CAF3856796.1"/>
    <property type="molecule type" value="Genomic_DNA"/>
</dbReference>
<dbReference type="Gene3D" id="1.25.40.20">
    <property type="entry name" value="Ankyrin repeat-containing domain"/>
    <property type="match status" value="2"/>
</dbReference>
<evidence type="ECO:0000313" key="4">
    <source>
        <dbReference type="EMBL" id="CAF3856796.1"/>
    </source>
</evidence>
<dbReference type="AlphaFoldDB" id="A0A814NBM1"/>
<protein>
    <recommendedName>
        <fullName evidence="6">Relish</fullName>
    </recommendedName>
</protein>
<dbReference type="InterPro" id="IPR037059">
    <property type="entry name" value="RHD_DNA_bind_dom_sf"/>
</dbReference>
<dbReference type="InterPro" id="IPR008967">
    <property type="entry name" value="p53-like_TF_DNA-bd_sf"/>
</dbReference>
<keyword evidence="5" id="KW-1185">Reference proteome</keyword>
<dbReference type="Gene3D" id="2.60.40.10">
    <property type="entry name" value="Immunoglobulins"/>
    <property type="match status" value="1"/>
</dbReference>
<name>A0A814NBM1_9BILA</name>
<evidence type="ECO:0000313" key="3">
    <source>
        <dbReference type="EMBL" id="CAF1091311.1"/>
    </source>
</evidence>
<evidence type="ECO:0000313" key="5">
    <source>
        <dbReference type="Proteomes" id="UP000663829"/>
    </source>
</evidence>
<gene>
    <name evidence="3" type="ORF">GPM918_LOCUS18274</name>
    <name evidence="4" type="ORF">SRO942_LOCUS18271</name>
</gene>
<dbReference type="GO" id="GO:0003677">
    <property type="term" value="F:DNA binding"/>
    <property type="evidence" value="ECO:0007669"/>
    <property type="project" value="InterPro"/>
</dbReference>
<accession>A0A814NBM1</accession>
<evidence type="ECO:0000256" key="2">
    <source>
        <dbReference type="ARBA" id="ARBA00023043"/>
    </source>
</evidence>
<dbReference type="Gene3D" id="2.60.40.340">
    <property type="entry name" value="Rel homology domain (RHD), DNA-binding domain"/>
    <property type="match status" value="1"/>
</dbReference>
<dbReference type="OrthoDB" id="10034218at2759"/>
<evidence type="ECO:0008006" key="6">
    <source>
        <dbReference type="Google" id="ProtNLM"/>
    </source>
</evidence>
<dbReference type="SUPFAM" id="SSF48403">
    <property type="entry name" value="Ankyrin repeat"/>
    <property type="match status" value="1"/>
</dbReference>
<dbReference type="SUPFAM" id="SSF49417">
    <property type="entry name" value="p53-like transcription factors"/>
    <property type="match status" value="1"/>
</dbReference>
<evidence type="ECO:0000256" key="1">
    <source>
        <dbReference type="ARBA" id="ARBA00022737"/>
    </source>
</evidence>
<comment type="caution">
    <text evidence="3">The sequence shown here is derived from an EMBL/GenBank/DDBJ whole genome shotgun (WGS) entry which is preliminary data.</text>
</comment>
<proteinExistence type="predicted"/>